<evidence type="ECO:0000256" key="2">
    <source>
        <dbReference type="ARBA" id="ARBA00022694"/>
    </source>
</evidence>
<evidence type="ECO:0000256" key="1">
    <source>
        <dbReference type="ARBA" id="ARBA00009375"/>
    </source>
</evidence>
<keyword evidence="2 4" id="KW-0819">tRNA processing</keyword>
<comment type="subunit">
    <text evidence="4">Homodimer.</text>
</comment>
<comment type="caution">
    <text evidence="7">The sequence shown here is derived from an EMBL/GenBank/DDBJ whole genome shotgun (WGS) entry which is preliminary data.</text>
</comment>
<comment type="function">
    <text evidence="4">Formation of pseudouridine at positions 38, 39 and 40 in the anticodon stem and loop of transfer RNAs.</text>
</comment>
<dbReference type="PANTHER" id="PTHR11142">
    <property type="entry name" value="PSEUDOURIDYLATE SYNTHASE"/>
    <property type="match status" value="1"/>
</dbReference>
<dbReference type="InterPro" id="IPR020095">
    <property type="entry name" value="PsdUridine_synth_TruA_C"/>
</dbReference>
<dbReference type="PANTHER" id="PTHR11142:SF5">
    <property type="entry name" value="TRNA PSEUDOURIDINE(38_39) SYNTHASE"/>
    <property type="match status" value="1"/>
</dbReference>
<dbReference type="Proteomes" id="UP001595805">
    <property type="component" value="Unassembled WGS sequence"/>
</dbReference>
<dbReference type="Gene3D" id="3.30.70.660">
    <property type="entry name" value="Pseudouridine synthase I, catalytic domain, C-terminal subdomain"/>
    <property type="match status" value="1"/>
</dbReference>
<dbReference type="Gene3D" id="3.30.70.580">
    <property type="entry name" value="Pseudouridine synthase I, catalytic domain, N-terminal subdomain"/>
    <property type="match status" value="1"/>
</dbReference>
<dbReference type="EC" id="5.4.99.12" evidence="4"/>
<dbReference type="EMBL" id="JBHRZS010000003">
    <property type="protein sequence ID" value="MFC3879239.1"/>
    <property type="molecule type" value="Genomic_DNA"/>
</dbReference>
<comment type="catalytic activity">
    <reaction evidence="4 5">
        <text>uridine(38/39/40) in tRNA = pseudouridine(38/39/40) in tRNA</text>
        <dbReference type="Rhea" id="RHEA:22376"/>
        <dbReference type="Rhea" id="RHEA-COMP:10085"/>
        <dbReference type="Rhea" id="RHEA-COMP:10087"/>
        <dbReference type="ChEBI" id="CHEBI:65314"/>
        <dbReference type="ChEBI" id="CHEBI:65315"/>
        <dbReference type="EC" id="5.4.99.12"/>
    </reaction>
</comment>
<organism evidence="7 8">
    <name type="scientific">Algoriphagus namhaensis</name>
    <dbReference type="NCBI Taxonomy" id="915353"/>
    <lineage>
        <taxon>Bacteria</taxon>
        <taxon>Pseudomonadati</taxon>
        <taxon>Bacteroidota</taxon>
        <taxon>Cytophagia</taxon>
        <taxon>Cytophagales</taxon>
        <taxon>Cyclobacteriaceae</taxon>
        <taxon>Algoriphagus</taxon>
    </lineage>
</organism>
<comment type="caution">
    <text evidence="4">Lacks conserved residue(s) required for the propagation of feature annotation.</text>
</comment>
<evidence type="ECO:0000313" key="7">
    <source>
        <dbReference type="EMBL" id="MFC3879239.1"/>
    </source>
</evidence>
<feature type="binding site" evidence="4">
    <location>
        <position position="135"/>
    </location>
    <ligand>
        <name>substrate</name>
    </ligand>
</feature>
<evidence type="ECO:0000259" key="6">
    <source>
        <dbReference type="Pfam" id="PF01416"/>
    </source>
</evidence>
<feature type="active site" description="Nucleophile" evidence="4">
    <location>
        <position position="77"/>
    </location>
</feature>
<evidence type="ECO:0000256" key="5">
    <source>
        <dbReference type="RuleBase" id="RU003792"/>
    </source>
</evidence>
<feature type="domain" description="Pseudouridine synthase I TruA alpha/beta" evidence="6">
    <location>
        <begin position="168"/>
        <end position="276"/>
    </location>
</feature>
<protein>
    <recommendedName>
        <fullName evidence="4">tRNA pseudouridine synthase A</fullName>
        <ecNumber evidence="4">5.4.99.12</ecNumber>
    </recommendedName>
    <alternativeName>
        <fullName evidence="4">tRNA pseudouridine(38-40) synthase</fullName>
    </alternativeName>
    <alternativeName>
        <fullName evidence="4">tRNA pseudouridylate synthase I</fullName>
    </alternativeName>
    <alternativeName>
        <fullName evidence="4">tRNA-uridine isomerase I</fullName>
    </alternativeName>
</protein>
<name>A0ABV8ARB1_9BACT</name>
<keyword evidence="3 4" id="KW-0413">Isomerase</keyword>
<dbReference type="Pfam" id="PF01416">
    <property type="entry name" value="PseudoU_synth_1"/>
    <property type="match status" value="1"/>
</dbReference>
<sequence>MIPLILSILRHSKGMYYLRPMQSRPYSYLFSISYFGARYKGWAPQPNQPTVQRRIERVIGHVLGHTDFSLIGASRTDSGVSCKQGYFQLFLKEGVNFKNLLEELNTFLPEDIRILDAKEVPFNFNLIGSVGEKTYRYYFSKDPKFHPFASALVTMVNFDLDQENMSKAAQLFVGEHDFWTFCKPSPQKTKYTREVLSAAVHRSNETFGPFPPDDVFYFEVTGKGFLHHQVRKMMTAIWEVGSGNWQLNDITERLEQPREEWEQIPPAPANGLILWETVLKSEG</sequence>
<dbReference type="SUPFAM" id="SSF55120">
    <property type="entry name" value="Pseudouridine synthase"/>
    <property type="match status" value="1"/>
</dbReference>
<evidence type="ECO:0000256" key="3">
    <source>
        <dbReference type="ARBA" id="ARBA00023235"/>
    </source>
</evidence>
<dbReference type="InterPro" id="IPR020097">
    <property type="entry name" value="PsdUridine_synth_TruA_a/b_dom"/>
</dbReference>
<evidence type="ECO:0000256" key="4">
    <source>
        <dbReference type="HAMAP-Rule" id="MF_00171"/>
    </source>
</evidence>
<comment type="similarity">
    <text evidence="1 4 5">Belongs to the tRNA pseudouridine synthase TruA family.</text>
</comment>
<dbReference type="NCBIfam" id="TIGR00071">
    <property type="entry name" value="hisT_truA"/>
    <property type="match status" value="1"/>
</dbReference>
<dbReference type="GO" id="GO:0160147">
    <property type="term" value="F:tRNA pseudouridine(38-40) synthase activity"/>
    <property type="evidence" value="ECO:0007669"/>
    <property type="project" value="UniProtKB-EC"/>
</dbReference>
<dbReference type="RefSeq" id="WP_377903475.1">
    <property type="nucleotide sequence ID" value="NZ_JBHRZS010000003.1"/>
</dbReference>
<dbReference type="CDD" id="cd02570">
    <property type="entry name" value="PseudoU_synth_EcTruA"/>
    <property type="match status" value="1"/>
</dbReference>
<dbReference type="InterPro" id="IPR001406">
    <property type="entry name" value="PsdUridine_synth_TruA"/>
</dbReference>
<proteinExistence type="inferred from homology"/>
<dbReference type="HAMAP" id="MF_00171">
    <property type="entry name" value="TruA"/>
    <property type="match status" value="1"/>
</dbReference>
<gene>
    <name evidence="4 7" type="primary">truA</name>
    <name evidence="7" type="ORF">ACFOSV_03585</name>
</gene>
<dbReference type="InterPro" id="IPR020103">
    <property type="entry name" value="PsdUridine_synth_cat_dom_sf"/>
</dbReference>
<evidence type="ECO:0000313" key="8">
    <source>
        <dbReference type="Proteomes" id="UP001595805"/>
    </source>
</evidence>
<reference evidence="8" key="1">
    <citation type="journal article" date="2019" name="Int. J. Syst. Evol. Microbiol.">
        <title>The Global Catalogue of Microorganisms (GCM) 10K type strain sequencing project: providing services to taxonomists for standard genome sequencing and annotation.</title>
        <authorList>
            <consortium name="The Broad Institute Genomics Platform"/>
            <consortium name="The Broad Institute Genome Sequencing Center for Infectious Disease"/>
            <person name="Wu L."/>
            <person name="Ma J."/>
        </authorList>
    </citation>
    <scope>NUCLEOTIDE SEQUENCE [LARGE SCALE GENOMIC DNA]</scope>
    <source>
        <strain evidence="8">CCUG 60523</strain>
    </source>
</reference>
<keyword evidence="8" id="KW-1185">Reference proteome</keyword>
<dbReference type="PIRSF" id="PIRSF001430">
    <property type="entry name" value="tRNA_psdUrid_synth"/>
    <property type="match status" value="1"/>
</dbReference>
<accession>A0ABV8ARB1</accession>
<dbReference type="InterPro" id="IPR020094">
    <property type="entry name" value="TruA/RsuA/RluB/E/F_N"/>
</dbReference>